<dbReference type="OrthoDB" id="3207464at2759"/>
<name>A0A183BA84_9TREM</name>
<reference evidence="5" key="1">
    <citation type="submission" date="2016-06" db="UniProtKB">
        <authorList>
            <consortium name="WormBaseParasite"/>
        </authorList>
    </citation>
    <scope>IDENTIFICATION</scope>
</reference>
<gene>
    <name evidence="3" type="ORF">ECPE_LOCUS16119</name>
</gene>
<feature type="domain" description="MCM N-terminal" evidence="1">
    <location>
        <begin position="15"/>
        <end position="91"/>
    </location>
</feature>
<evidence type="ECO:0000313" key="3">
    <source>
        <dbReference type="EMBL" id="VDP93391.1"/>
    </source>
</evidence>
<feature type="domain" description="MCM OB" evidence="2">
    <location>
        <begin position="94"/>
        <end position="149"/>
    </location>
</feature>
<dbReference type="InterPro" id="IPR012340">
    <property type="entry name" value="NA-bd_OB-fold"/>
</dbReference>
<keyword evidence="4" id="KW-1185">Reference proteome</keyword>
<sequence length="152" mass="17006">MSASAPRNYDEDKDLITEFLRTFNKIDSNGNKHFLYSEQMTNVANREQTVMYVALDDVADFSEELASAVESNAARYQKLFAECVDKLLPDFRTVDEITNPTFMPLTLCGTAACKNAGAGGGGRLHLQTRGSKFAKFQEIRIQELSDQVCKCF</sequence>
<dbReference type="Pfam" id="PF17207">
    <property type="entry name" value="MCM_OB"/>
    <property type="match status" value="1"/>
</dbReference>
<dbReference type="AlphaFoldDB" id="A0A183BA84"/>
<evidence type="ECO:0000313" key="4">
    <source>
        <dbReference type="Proteomes" id="UP000272942"/>
    </source>
</evidence>
<protein>
    <submittedName>
        <fullName evidence="5">MCM_N domain-containing protein</fullName>
    </submittedName>
</protein>
<dbReference type="SUPFAM" id="SSF50249">
    <property type="entry name" value="Nucleic acid-binding proteins"/>
    <property type="match status" value="1"/>
</dbReference>
<proteinExistence type="predicted"/>
<evidence type="ECO:0000259" key="1">
    <source>
        <dbReference type="Pfam" id="PF14551"/>
    </source>
</evidence>
<organism evidence="5">
    <name type="scientific">Echinostoma caproni</name>
    <dbReference type="NCBI Taxonomy" id="27848"/>
    <lineage>
        <taxon>Eukaryota</taxon>
        <taxon>Metazoa</taxon>
        <taxon>Spiralia</taxon>
        <taxon>Lophotrochozoa</taxon>
        <taxon>Platyhelminthes</taxon>
        <taxon>Trematoda</taxon>
        <taxon>Digenea</taxon>
        <taxon>Plagiorchiida</taxon>
        <taxon>Echinostomata</taxon>
        <taxon>Echinostomatoidea</taxon>
        <taxon>Echinostomatidae</taxon>
        <taxon>Echinostoma</taxon>
    </lineage>
</organism>
<reference evidence="3 4" key="2">
    <citation type="submission" date="2018-11" db="EMBL/GenBank/DDBJ databases">
        <authorList>
            <consortium name="Pathogen Informatics"/>
        </authorList>
    </citation>
    <scope>NUCLEOTIDE SEQUENCE [LARGE SCALE GENOMIC DNA]</scope>
    <source>
        <strain evidence="3 4">Egypt</strain>
    </source>
</reference>
<dbReference type="InterPro" id="IPR033762">
    <property type="entry name" value="MCM_OB"/>
</dbReference>
<dbReference type="EMBL" id="UZAN01063026">
    <property type="protein sequence ID" value="VDP93391.1"/>
    <property type="molecule type" value="Genomic_DNA"/>
</dbReference>
<evidence type="ECO:0000259" key="2">
    <source>
        <dbReference type="Pfam" id="PF17207"/>
    </source>
</evidence>
<accession>A0A183BA84</accession>
<dbReference type="Pfam" id="PF14551">
    <property type="entry name" value="MCM_N"/>
    <property type="match status" value="1"/>
</dbReference>
<dbReference type="Gene3D" id="3.30.1640.10">
    <property type="entry name" value="mini-chromosome maintenance (MCM) complex, chain A, domain 1"/>
    <property type="match status" value="1"/>
</dbReference>
<dbReference type="WBParaSite" id="ECPE_0001616201-mRNA-1">
    <property type="protein sequence ID" value="ECPE_0001616201-mRNA-1"/>
    <property type="gene ID" value="ECPE_0001616201"/>
</dbReference>
<evidence type="ECO:0000313" key="5">
    <source>
        <dbReference type="WBParaSite" id="ECPE_0001616201-mRNA-1"/>
    </source>
</evidence>
<dbReference type="InterPro" id="IPR027925">
    <property type="entry name" value="MCM_N"/>
</dbReference>
<dbReference type="Proteomes" id="UP000272942">
    <property type="component" value="Unassembled WGS sequence"/>
</dbReference>